<evidence type="ECO:0000259" key="20">
    <source>
        <dbReference type="Pfam" id="PF00361"/>
    </source>
</evidence>
<evidence type="ECO:0000256" key="9">
    <source>
        <dbReference type="ARBA" id="ARBA00022792"/>
    </source>
</evidence>
<organism evidence="21">
    <name type="scientific">Trichodectes canis</name>
    <dbReference type="NCBI Taxonomy" id="209909"/>
    <lineage>
        <taxon>Eukaryota</taxon>
        <taxon>Metazoa</taxon>
        <taxon>Ecdysozoa</taxon>
        <taxon>Arthropoda</taxon>
        <taxon>Hexapoda</taxon>
        <taxon>Insecta</taxon>
        <taxon>Pterygota</taxon>
        <taxon>Neoptera</taxon>
        <taxon>Paraneoptera</taxon>
        <taxon>Psocodea</taxon>
        <taxon>Troctomorpha</taxon>
        <taxon>Phthiraptera</taxon>
        <taxon>Trichodectera</taxon>
        <taxon>Trichodectidae</taxon>
        <taxon>Trichodectes</taxon>
    </lineage>
</organism>
<evidence type="ECO:0000256" key="8">
    <source>
        <dbReference type="ARBA" id="ARBA00022692"/>
    </source>
</evidence>
<evidence type="ECO:0000256" key="3">
    <source>
        <dbReference type="ARBA" id="ARBA00007012"/>
    </source>
</evidence>
<comment type="catalytic activity">
    <reaction evidence="18">
        <text>a ubiquinone + NADH + 5 H(+)(in) = a ubiquinol + NAD(+) + 4 H(+)(out)</text>
        <dbReference type="Rhea" id="RHEA:29091"/>
        <dbReference type="Rhea" id="RHEA-COMP:9565"/>
        <dbReference type="Rhea" id="RHEA-COMP:9566"/>
        <dbReference type="ChEBI" id="CHEBI:15378"/>
        <dbReference type="ChEBI" id="CHEBI:16389"/>
        <dbReference type="ChEBI" id="CHEBI:17976"/>
        <dbReference type="ChEBI" id="CHEBI:57540"/>
        <dbReference type="ChEBI" id="CHEBI:57945"/>
        <dbReference type="EC" id="7.1.1.2"/>
    </reaction>
</comment>
<feature type="transmembrane region" description="Helical" evidence="19">
    <location>
        <begin position="151"/>
        <end position="172"/>
    </location>
</feature>
<dbReference type="EC" id="7.1.1.2" evidence="4"/>
<keyword evidence="16 19" id="KW-0472">Membrane</keyword>
<feature type="transmembrane region" description="Helical" evidence="19">
    <location>
        <begin position="277"/>
        <end position="298"/>
    </location>
</feature>
<dbReference type="Pfam" id="PF00361">
    <property type="entry name" value="Proton_antipo_M"/>
    <property type="match status" value="1"/>
</dbReference>
<evidence type="ECO:0000256" key="18">
    <source>
        <dbReference type="ARBA" id="ARBA00049551"/>
    </source>
</evidence>
<keyword evidence="12 19" id="KW-1133">Transmembrane helix</keyword>
<protein>
    <recommendedName>
        <fullName evidence="5">NADH-ubiquinone oxidoreductase chain 2</fullName>
        <ecNumber evidence="4">7.1.1.2</ecNumber>
    </recommendedName>
    <alternativeName>
        <fullName evidence="17">NADH dehydrogenase subunit 2</fullName>
    </alternativeName>
</protein>
<dbReference type="AlphaFoldDB" id="A0A386B294"/>
<keyword evidence="14" id="KW-0830">Ubiquinone</keyword>
<feature type="transmembrane region" description="Helical" evidence="19">
    <location>
        <begin position="89"/>
        <end position="107"/>
    </location>
</feature>
<keyword evidence="13" id="KW-0520">NAD</keyword>
<keyword evidence="9" id="KW-0999">Mitochondrion inner membrane</keyword>
<dbReference type="InterPro" id="IPR050175">
    <property type="entry name" value="Complex_I_Subunit_2"/>
</dbReference>
<evidence type="ECO:0000256" key="16">
    <source>
        <dbReference type="ARBA" id="ARBA00023136"/>
    </source>
</evidence>
<evidence type="ECO:0000256" key="7">
    <source>
        <dbReference type="ARBA" id="ARBA00022660"/>
    </source>
</evidence>
<evidence type="ECO:0000313" key="21">
    <source>
        <dbReference type="EMBL" id="AYC65860.1"/>
    </source>
</evidence>
<accession>A0A386B294</accession>
<evidence type="ECO:0000256" key="19">
    <source>
        <dbReference type="SAM" id="Phobius"/>
    </source>
</evidence>
<evidence type="ECO:0000256" key="13">
    <source>
        <dbReference type="ARBA" id="ARBA00023027"/>
    </source>
</evidence>
<dbReference type="InterPro" id="IPR001750">
    <property type="entry name" value="ND/Mrp_TM"/>
</dbReference>
<evidence type="ECO:0000256" key="4">
    <source>
        <dbReference type="ARBA" id="ARBA00012944"/>
    </source>
</evidence>
<dbReference type="PANTHER" id="PTHR46552:SF1">
    <property type="entry name" value="NADH-UBIQUINONE OXIDOREDUCTASE CHAIN 2"/>
    <property type="match status" value="1"/>
</dbReference>
<dbReference type="EMBL" id="MH001218">
    <property type="protein sequence ID" value="AYC65860.1"/>
    <property type="molecule type" value="Genomic_DNA"/>
</dbReference>
<feature type="domain" description="NADH:quinone oxidoreductase/Mrp antiporter transmembrane" evidence="20">
    <location>
        <begin position="21"/>
        <end position="284"/>
    </location>
</feature>
<evidence type="ECO:0000256" key="17">
    <source>
        <dbReference type="ARBA" id="ARBA00031028"/>
    </source>
</evidence>
<keyword evidence="15 21" id="KW-0496">Mitochondrion</keyword>
<feature type="transmembrane region" description="Helical" evidence="19">
    <location>
        <begin position="244"/>
        <end position="265"/>
    </location>
</feature>
<dbReference type="GO" id="GO:0008137">
    <property type="term" value="F:NADH dehydrogenase (ubiquinone) activity"/>
    <property type="evidence" value="ECO:0007669"/>
    <property type="project" value="UniProtKB-EC"/>
</dbReference>
<dbReference type="GO" id="GO:0005743">
    <property type="term" value="C:mitochondrial inner membrane"/>
    <property type="evidence" value="ECO:0007669"/>
    <property type="project" value="UniProtKB-SubCell"/>
</dbReference>
<name>A0A386B294_9NEOP</name>
<evidence type="ECO:0000256" key="10">
    <source>
        <dbReference type="ARBA" id="ARBA00022967"/>
    </source>
</evidence>
<dbReference type="PANTHER" id="PTHR46552">
    <property type="entry name" value="NADH-UBIQUINONE OXIDOREDUCTASE CHAIN 2"/>
    <property type="match status" value="1"/>
</dbReference>
<feature type="transmembrane region" description="Helical" evidence="19">
    <location>
        <begin position="20"/>
        <end position="43"/>
    </location>
</feature>
<keyword evidence="6" id="KW-0813">Transport</keyword>
<geneLocation type="mitochondrion" evidence="21"/>
<evidence type="ECO:0000256" key="12">
    <source>
        <dbReference type="ARBA" id="ARBA00022989"/>
    </source>
</evidence>
<keyword evidence="10" id="KW-1278">Translocase</keyword>
<proteinExistence type="inferred from homology"/>
<comment type="function">
    <text evidence="1">Core subunit of the mitochondrial membrane respiratory chain NADH dehydrogenase (Complex I) that is believed to belong to the minimal assembly required for catalysis. Complex I functions in the transfer of electrons from NADH to the respiratory chain. The immediate electron acceptor for the enzyme is believed to be ubiquinone.</text>
</comment>
<dbReference type="GO" id="GO:0006120">
    <property type="term" value="P:mitochondrial electron transport, NADH to ubiquinone"/>
    <property type="evidence" value="ECO:0007669"/>
    <property type="project" value="TreeGrafter"/>
</dbReference>
<evidence type="ECO:0000256" key="5">
    <source>
        <dbReference type="ARBA" id="ARBA00021008"/>
    </source>
</evidence>
<evidence type="ECO:0000256" key="6">
    <source>
        <dbReference type="ARBA" id="ARBA00022448"/>
    </source>
</evidence>
<reference evidence="21" key="1">
    <citation type="journal article" date="2018" name="Syst. Biol.">
        <title>Mitochondrial Genome Fragmentation Unites the Parasitic Lice of Eutherian Mammals.</title>
        <authorList>
            <person name="Song F."/>
            <person name="Li H."/>
            <person name="Liu G.-H."/>
            <person name="Wang W."/>
            <person name="James P."/>
            <person name="Colwell D.D."/>
            <person name="Tran A."/>
            <person name="Gong S."/>
            <person name="Cai W."/>
            <person name="Shao R."/>
        </authorList>
    </citation>
    <scope>NUCLEOTIDE SEQUENCE</scope>
    <source>
        <strain evidence="21">Minichromosome 7</strain>
    </source>
</reference>
<feature type="transmembrane region" description="Helical" evidence="19">
    <location>
        <begin position="127"/>
        <end position="145"/>
    </location>
</feature>
<sequence length="340" mass="38460">MIKMGIYMITLAWSLMLMCSSYSMISVFLAMEVLGFCMLALVISLKSDGTKIRTWGLFVIQSISSMMILICLCLMFTTTTGLMITSVDYGFSVWVMIFIQGICMKIGMPPFHRWMLALVEGITWDNFYLVASLHKLFPILLLQMVSWSVDIFSPLMNLMAMLGLFTAFCGVFEYSLRRFFVYSSILNMSWTLVGSMTGGSLGVMYFVFYLISMLSICVFLVNMKYSTFSNSFLSNMAGDNWSQSVLIMFLFVCLMGLPPFPGFFLKLEIIGSLISSNLGLITSFLLLFSSSLMISSYLKNTFIGLVVSKSQLSGKVMNNSLVLLSMILFMMFMLSFLWFF</sequence>
<evidence type="ECO:0000256" key="15">
    <source>
        <dbReference type="ARBA" id="ARBA00023128"/>
    </source>
</evidence>
<evidence type="ECO:0000256" key="14">
    <source>
        <dbReference type="ARBA" id="ARBA00023075"/>
    </source>
</evidence>
<keyword evidence="7" id="KW-0679">Respiratory chain</keyword>
<keyword evidence="11" id="KW-0249">Electron transport</keyword>
<feature type="transmembrane region" description="Helical" evidence="19">
    <location>
        <begin position="203"/>
        <end position="223"/>
    </location>
</feature>
<evidence type="ECO:0000256" key="2">
    <source>
        <dbReference type="ARBA" id="ARBA00004448"/>
    </source>
</evidence>
<evidence type="ECO:0000256" key="1">
    <source>
        <dbReference type="ARBA" id="ARBA00003257"/>
    </source>
</evidence>
<evidence type="ECO:0000256" key="11">
    <source>
        <dbReference type="ARBA" id="ARBA00022982"/>
    </source>
</evidence>
<comment type="subcellular location">
    <subcellularLocation>
        <location evidence="2">Mitochondrion inner membrane</location>
        <topology evidence="2">Multi-pass membrane protein</topology>
    </subcellularLocation>
</comment>
<feature type="transmembrane region" description="Helical" evidence="19">
    <location>
        <begin position="55"/>
        <end position="77"/>
    </location>
</feature>
<gene>
    <name evidence="21" type="primary">ND2</name>
</gene>
<keyword evidence="8 19" id="KW-0812">Transmembrane</keyword>
<comment type="similarity">
    <text evidence="3">Belongs to the complex I subunit 2 family.</text>
</comment>
<feature type="transmembrane region" description="Helical" evidence="19">
    <location>
        <begin position="319"/>
        <end position="339"/>
    </location>
</feature>